<reference evidence="1 2" key="1">
    <citation type="journal article" date="2019" name="Commun. Biol.">
        <title>The bagworm genome reveals a unique fibroin gene that provides high tensile strength.</title>
        <authorList>
            <person name="Kono N."/>
            <person name="Nakamura H."/>
            <person name="Ohtoshi R."/>
            <person name="Tomita M."/>
            <person name="Numata K."/>
            <person name="Arakawa K."/>
        </authorList>
    </citation>
    <scope>NUCLEOTIDE SEQUENCE [LARGE SCALE GENOMIC DNA]</scope>
</reference>
<comment type="caution">
    <text evidence="1">The sequence shown here is derived from an EMBL/GenBank/DDBJ whole genome shotgun (WGS) entry which is preliminary data.</text>
</comment>
<organism evidence="1 2">
    <name type="scientific">Eumeta variegata</name>
    <name type="common">Bagworm moth</name>
    <name type="synonym">Eumeta japonica</name>
    <dbReference type="NCBI Taxonomy" id="151549"/>
    <lineage>
        <taxon>Eukaryota</taxon>
        <taxon>Metazoa</taxon>
        <taxon>Ecdysozoa</taxon>
        <taxon>Arthropoda</taxon>
        <taxon>Hexapoda</taxon>
        <taxon>Insecta</taxon>
        <taxon>Pterygota</taxon>
        <taxon>Neoptera</taxon>
        <taxon>Endopterygota</taxon>
        <taxon>Lepidoptera</taxon>
        <taxon>Glossata</taxon>
        <taxon>Ditrysia</taxon>
        <taxon>Tineoidea</taxon>
        <taxon>Psychidae</taxon>
        <taxon>Oiketicinae</taxon>
        <taxon>Eumeta</taxon>
    </lineage>
</organism>
<evidence type="ECO:0000313" key="1">
    <source>
        <dbReference type="EMBL" id="GBP48009.1"/>
    </source>
</evidence>
<name>A0A4C1WC08_EUMVA</name>
<keyword evidence="2" id="KW-1185">Reference proteome</keyword>
<sequence>MLKRVEKQAQRRIIPSTRRNLPKVDNSSFFPKIAPLTRIEQIESSCLHSKEDDCRYLCYTAPLASSHARASQKYGSRLSLERGGYGLRVGTPMSGAERVGRFQKRRKVASVDDAVFAINSSAAVSVAI</sequence>
<dbReference type="Proteomes" id="UP000299102">
    <property type="component" value="Unassembled WGS sequence"/>
</dbReference>
<proteinExistence type="predicted"/>
<evidence type="ECO:0000313" key="2">
    <source>
        <dbReference type="Proteomes" id="UP000299102"/>
    </source>
</evidence>
<gene>
    <name evidence="1" type="ORF">EVAR_83710_1</name>
</gene>
<protein>
    <submittedName>
        <fullName evidence="1">Uncharacterized protein</fullName>
    </submittedName>
</protein>
<dbReference type="EMBL" id="BGZK01000515">
    <property type="protein sequence ID" value="GBP48009.1"/>
    <property type="molecule type" value="Genomic_DNA"/>
</dbReference>
<dbReference type="AlphaFoldDB" id="A0A4C1WC08"/>
<accession>A0A4C1WC08</accession>